<evidence type="ECO:0000256" key="5">
    <source>
        <dbReference type="ARBA" id="ARBA00022989"/>
    </source>
</evidence>
<keyword evidence="9" id="KW-1185">Reference proteome</keyword>
<comment type="pathway">
    <text evidence="2">Cell wall biogenesis; lipoteichoic acid biosynthesis.</text>
</comment>
<reference evidence="8 9" key="1">
    <citation type="submission" date="2009-01" db="EMBL/GenBank/DDBJ databases">
        <authorList>
            <person name="Fulton L."/>
            <person name="Clifton S."/>
            <person name="Fulton B."/>
            <person name="Xu J."/>
            <person name="Minx P."/>
            <person name="Pepin K.H."/>
            <person name="Johnson M."/>
            <person name="Bhonagiri V."/>
            <person name="Nash W.E."/>
            <person name="Mardis E.R."/>
            <person name="Wilson R.K."/>
        </authorList>
    </citation>
    <scope>NUCLEOTIDE SEQUENCE [LARGE SCALE GENOMIC DNA]</scope>
    <source>
        <strain evidence="8 9">DSM 5476</strain>
    </source>
</reference>
<dbReference type="InterPro" id="IPR050448">
    <property type="entry name" value="OpgB/LTA_synthase_biosynth"/>
</dbReference>
<dbReference type="CDD" id="cd16015">
    <property type="entry name" value="LTA_synthase"/>
    <property type="match status" value="1"/>
</dbReference>
<dbReference type="Gene3D" id="3.40.720.10">
    <property type="entry name" value="Alkaline Phosphatase, subunit A"/>
    <property type="match status" value="1"/>
</dbReference>
<comment type="caution">
    <text evidence="8">The sequence shown here is derived from an EMBL/GenBank/DDBJ whole genome shotgun (WGS) entry which is preliminary data.</text>
</comment>
<evidence type="ECO:0000256" key="1">
    <source>
        <dbReference type="ARBA" id="ARBA00004651"/>
    </source>
</evidence>
<feature type="domain" description="Sulfatase N-terminal" evidence="7">
    <location>
        <begin position="256"/>
        <end position="532"/>
    </location>
</feature>
<proteinExistence type="predicted"/>
<keyword evidence="6" id="KW-0472">Membrane</keyword>
<dbReference type="AlphaFoldDB" id="C0E992"/>
<gene>
    <name evidence="8" type="ORF">CLOSTMETH_00390</name>
</gene>
<dbReference type="Proteomes" id="UP000003340">
    <property type="component" value="Unassembled WGS sequence"/>
</dbReference>
<evidence type="ECO:0000259" key="7">
    <source>
        <dbReference type="Pfam" id="PF00884"/>
    </source>
</evidence>
<dbReference type="PANTHER" id="PTHR47371">
    <property type="entry name" value="LIPOTEICHOIC ACID SYNTHASE"/>
    <property type="match status" value="1"/>
</dbReference>
<sequence length="585" mass="67290">MLIHNVRQKRKENALRYETFGKVLLFTYPVFIVLLSEFNHLQSLPDLMNFLINDFSVFLFDILLMGAIFASILFFVRSGFLAMFSTGLILFILSFVEYFKYKSSGAHFVLSDLFMAGNTSQLMKFAGVQLNAVMIVDILIFLAYFAMVFWFNPRLVNPMKNYKRFLTAISCLLIVAVSVATPLSTLIYSVFAVDNAVTPNNYASNEKFSKNNLVGYLAQTSTEQILNSVDEPEPYSEQSIQSELSPAKQAVSSVKPNVVVIMSESYADMRRLGLAENFDSYYTNFDRIAQEGFRGNAVVPTFGNTTVRTEFELMFGVPMKSLNDPTTPQKTLVEREQQPTFAQYYKQNGYSTAYIHPFLSTFYGRDEIYSNYGFDKMLFRDDLTVKATQFREYIDDRTDFNQVLQELRNNDGPSYVYTSTMQNHQPYNLDENLTEFQYYMEGIKQTDQYLGEFFDALKQLDEPTVVLFVGDHYPYFTDEDGVYEQAGFSQENAYKLYQQPYLIWNNYGADYSVPQEDVSAFYLPHLLVELTGAEQTPFIATMLDQIKVTPVYSSNYNREIAVNKALDELTYDRVLGNVFSEPDKE</sequence>
<dbReference type="STRING" id="537013.CLOSTMETH_00390"/>
<dbReference type="EC" id="3.1.6.-" evidence="8"/>
<dbReference type="InterPro" id="IPR000917">
    <property type="entry name" value="Sulfatase_N"/>
</dbReference>
<dbReference type="Pfam" id="PF00884">
    <property type="entry name" value="Sulfatase"/>
    <property type="match status" value="1"/>
</dbReference>
<name>C0E992_9FIRM</name>
<evidence type="ECO:0000256" key="6">
    <source>
        <dbReference type="ARBA" id="ARBA00023136"/>
    </source>
</evidence>
<keyword evidence="8" id="KW-0378">Hydrolase</keyword>
<dbReference type="EMBL" id="ACEC01000019">
    <property type="protein sequence ID" value="EEG31922.1"/>
    <property type="molecule type" value="Genomic_DNA"/>
</dbReference>
<evidence type="ECO:0000313" key="9">
    <source>
        <dbReference type="Proteomes" id="UP000003340"/>
    </source>
</evidence>
<evidence type="ECO:0000256" key="3">
    <source>
        <dbReference type="ARBA" id="ARBA00022475"/>
    </source>
</evidence>
<keyword evidence="3" id="KW-1003">Cell membrane</keyword>
<protein>
    <submittedName>
        <fullName evidence="8">Arylsulfatase</fullName>
        <ecNumber evidence="8">3.1.6.-</ecNumber>
    </submittedName>
</protein>
<evidence type="ECO:0000256" key="4">
    <source>
        <dbReference type="ARBA" id="ARBA00022692"/>
    </source>
</evidence>
<evidence type="ECO:0000256" key="2">
    <source>
        <dbReference type="ARBA" id="ARBA00004936"/>
    </source>
</evidence>
<dbReference type="eggNOG" id="COG1368">
    <property type="taxonomic scope" value="Bacteria"/>
</dbReference>
<dbReference type="PANTHER" id="PTHR47371:SF3">
    <property type="entry name" value="PHOSPHOGLYCEROL TRANSFERASE I"/>
    <property type="match status" value="1"/>
</dbReference>
<comment type="subcellular location">
    <subcellularLocation>
        <location evidence="1">Cell membrane</location>
        <topology evidence="1">Multi-pass membrane protein</topology>
    </subcellularLocation>
</comment>
<organism evidence="8 9">
    <name type="scientific">[Clostridium] methylpentosum DSM 5476</name>
    <dbReference type="NCBI Taxonomy" id="537013"/>
    <lineage>
        <taxon>Bacteria</taxon>
        <taxon>Bacillati</taxon>
        <taxon>Bacillota</taxon>
        <taxon>Clostridia</taxon>
        <taxon>Eubacteriales</taxon>
        <taxon>Oscillospiraceae</taxon>
        <taxon>Oscillospiraceae incertae sedis</taxon>
    </lineage>
</organism>
<keyword evidence="4" id="KW-0812">Transmembrane</keyword>
<dbReference type="GO" id="GO:0016787">
    <property type="term" value="F:hydrolase activity"/>
    <property type="evidence" value="ECO:0007669"/>
    <property type="project" value="UniProtKB-KW"/>
</dbReference>
<dbReference type="InterPro" id="IPR017850">
    <property type="entry name" value="Alkaline_phosphatase_core_sf"/>
</dbReference>
<dbReference type="SUPFAM" id="SSF53649">
    <property type="entry name" value="Alkaline phosphatase-like"/>
    <property type="match status" value="1"/>
</dbReference>
<reference evidence="8 9" key="2">
    <citation type="submission" date="2009-02" db="EMBL/GenBank/DDBJ databases">
        <title>Draft genome sequence of Clostridium methylpentosum (DSM 5476).</title>
        <authorList>
            <person name="Sudarsanam P."/>
            <person name="Ley R."/>
            <person name="Guruge J."/>
            <person name="Turnbaugh P.J."/>
            <person name="Mahowald M."/>
            <person name="Liep D."/>
            <person name="Gordon J."/>
        </authorList>
    </citation>
    <scope>NUCLEOTIDE SEQUENCE [LARGE SCALE GENOMIC DNA]</scope>
    <source>
        <strain evidence="8 9">DSM 5476</strain>
    </source>
</reference>
<keyword evidence="5" id="KW-1133">Transmembrane helix</keyword>
<dbReference type="HOGENOM" id="CLU_014385_3_2_9"/>
<dbReference type="GO" id="GO:0005886">
    <property type="term" value="C:plasma membrane"/>
    <property type="evidence" value="ECO:0007669"/>
    <property type="project" value="UniProtKB-SubCell"/>
</dbReference>
<evidence type="ECO:0000313" key="8">
    <source>
        <dbReference type="EMBL" id="EEG31922.1"/>
    </source>
</evidence>
<accession>C0E992</accession>